<feature type="transmembrane region" description="Helical" evidence="2">
    <location>
        <begin position="20"/>
        <end position="40"/>
    </location>
</feature>
<evidence type="ECO:0000313" key="3">
    <source>
        <dbReference type="EMBL" id="OLO48711.1"/>
    </source>
</evidence>
<evidence type="ECO:0000256" key="2">
    <source>
        <dbReference type="SAM" id="Phobius"/>
    </source>
</evidence>
<keyword evidence="2" id="KW-0472">Membrane</keyword>
<proteinExistence type="predicted"/>
<dbReference type="EMBL" id="MSKL01000022">
    <property type="protein sequence ID" value="OLO48711.1"/>
    <property type="molecule type" value="Genomic_DNA"/>
</dbReference>
<accession>A0A1Q8VKU1</accession>
<gene>
    <name evidence="3" type="ORF">BKH28_08690</name>
</gene>
<reference evidence="3 4" key="1">
    <citation type="submission" date="2016-12" db="EMBL/GenBank/DDBJ databases">
        <title>Genomic comparison of strains in the 'Actinomyces naeslundii' group.</title>
        <authorList>
            <person name="Mughal S.R."/>
            <person name="Do T."/>
            <person name="Gilbert S.C."/>
            <person name="Witherden E.A."/>
            <person name="Didelot X."/>
            <person name="Beighton D."/>
        </authorList>
    </citation>
    <scope>NUCLEOTIDE SEQUENCE [LARGE SCALE GENOMIC DNA]</scope>
    <source>
        <strain evidence="3 4">P6N</strain>
    </source>
</reference>
<organism evidence="3 4">
    <name type="scientific">Actinomyces oris</name>
    <dbReference type="NCBI Taxonomy" id="544580"/>
    <lineage>
        <taxon>Bacteria</taxon>
        <taxon>Bacillati</taxon>
        <taxon>Actinomycetota</taxon>
        <taxon>Actinomycetes</taxon>
        <taxon>Actinomycetales</taxon>
        <taxon>Actinomycetaceae</taxon>
        <taxon>Actinomyces</taxon>
    </lineage>
</organism>
<evidence type="ECO:0000256" key="1">
    <source>
        <dbReference type="SAM" id="MobiDB-lite"/>
    </source>
</evidence>
<name>A0A1Q8VKU1_9ACTO</name>
<sequence>MVVVVFSPEFGWRVLGLVPWWCWLLAVSALLVVAGVAELLHARAARREAAKSSGAVEARPEGRTVQVESRS</sequence>
<comment type="caution">
    <text evidence="3">The sequence shown here is derived from an EMBL/GenBank/DDBJ whole genome shotgun (WGS) entry which is preliminary data.</text>
</comment>
<evidence type="ECO:0000313" key="4">
    <source>
        <dbReference type="Proteomes" id="UP000186394"/>
    </source>
</evidence>
<keyword evidence="2" id="KW-0812">Transmembrane</keyword>
<dbReference type="Proteomes" id="UP000186394">
    <property type="component" value="Unassembled WGS sequence"/>
</dbReference>
<feature type="region of interest" description="Disordered" evidence="1">
    <location>
        <begin position="49"/>
        <end position="71"/>
    </location>
</feature>
<keyword evidence="2" id="KW-1133">Transmembrane helix</keyword>
<dbReference type="AlphaFoldDB" id="A0A1Q8VKU1"/>
<protein>
    <submittedName>
        <fullName evidence="3">Uncharacterized protein</fullName>
    </submittedName>
</protein>